<evidence type="ECO:0000256" key="4">
    <source>
        <dbReference type="SAM" id="MobiDB-lite"/>
    </source>
</evidence>
<reference evidence="6" key="1">
    <citation type="submission" date="2025-08" db="UniProtKB">
        <authorList>
            <consortium name="Ensembl"/>
        </authorList>
    </citation>
    <scope>IDENTIFICATION</scope>
</reference>
<evidence type="ECO:0000313" key="7">
    <source>
        <dbReference type="Proteomes" id="UP000694556"/>
    </source>
</evidence>
<keyword evidence="2" id="KW-1064">Adaptive immunity</keyword>
<sequence length="340" mass="35480">MTEFPPIKINPKNRHFHPILPQKPPPDENPPPKIDPESDISTHRRLFCPVFGPQDGGRPPHGPPTRPKIEENWPKIAVARFLAGGLTGGDGDLGPVAPHINTTVIWGFRAVVGGGVFGLEAVHLQGGRALPVVPGDGEAALHRRRVACPTTIVVNSCDILEPLPGCLSHPSHGVAAEGEVGALADQGQGPPGTHEAPSGLIQGRGRPQPWGGRTESGGLSRMVQTLLQLSCDQNPCQGPVQTCGASCKASSLTSGNYGMLWVRQAPGKGLEFVAGIYSDGSSTGYLPAVKGRFTISRNDGQSTATLQMNSLKAEDTATYYCARGYSSGCGAGASEIDAAA</sequence>
<evidence type="ECO:0000256" key="3">
    <source>
        <dbReference type="ARBA" id="ARBA00043265"/>
    </source>
</evidence>
<dbReference type="Proteomes" id="UP000694556">
    <property type="component" value="Unassembled WGS sequence"/>
</dbReference>
<organism evidence="6 7">
    <name type="scientific">Cairina moschata</name>
    <name type="common">Muscovy duck</name>
    <dbReference type="NCBI Taxonomy" id="8855"/>
    <lineage>
        <taxon>Eukaryota</taxon>
        <taxon>Metazoa</taxon>
        <taxon>Chordata</taxon>
        <taxon>Craniata</taxon>
        <taxon>Vertebrata</taxon>
        <taxon>Euteleostomi</taxon>
        <taxon>Archelosauria</taxon>
        <taxon>Archosauria</taxon>
        <taxon>Dinosauria</taxon>
        <taxon>Saurischia</taxon>
        <taxon>Theropoda</taxon>
        <taxon>Coelurosauria</taxon>
        <taxon>Aves</taxon>
        <taxon>Neognathae</taxon>
        <taxon>Galloanserae</taxon>
        <taxon>Anseriformes</taxon>
        <taxon>Anatidae</taxon>
        <taxon>Anatinae</taxon>
        <taxon>Cairina</taxon>
    </lineage>
</organism>
<keyword evidence="7" id="KW-1185">Reference proteome</keyword>
<feature type="compositionally biased region" description="Pro residues" evidence="4">
    <location>
        <begin position="21"/>
        <end position="33"/>
    </location>
</feature>
<dbReference type="InterPro" id="IPR036179">
    <property type="entry name" value="Ig-like_dom_sf"/>
</dbReference>
<dbReference type="SMART" id="SM00406">
    <property type="entry name" value="IGv"/>
    <property type="match status" value="1"/>
</dbReference>
<dbReference type="Gene3D" id="2.60.40.10">
    <property type="entry name" value="Immunoglobulins"/>
    <property type="match status" value="1"/>
</dbReference>
<dbReference type="InterPro" id="IPR007110">
    <property type="entry name" value="Ig-like_dom"/>
</dbReference>
<evidence type="ECO:0000313" key="6">
    <source>
        <dbReference type="Ensembl" id="ENSCMMP00000011136.1"/>
    </source>
</evidence>
<dbReference type="Pfam" id="PF07686">
    <property type="entry name" value="V-set"/>
    <property type="match status" value="1"/>
</dbReference>
<reference evidence="6" key="2">
    <citation type="submission" date="2025-09" db="UniProtKB">
        <authorList>
            <consortium name="Ensembl"/>
        </authorList>
    </citation>
    <scope>IDENTIFICATION</scope>
</reference>
<protein>
    <recommendedName>
        <fullName evidence="5">Ig-like domain-containing protein</fullName>
    </recommendedName>
</protein>
<dbReference type="InterPro" id="IPR013106">
    <property type="entry name" value="Ig_V-set"/>
</dbReference>
<dbReference type="InterPro" id="IPR013783">
    <property type="entry name" value="Ig-like_fold"/>
</dbReference>
<dbReference type="GO" id="GO:0002250">
    <property type="term" value="P:adaptive immune response"/>
    <property type="evidence" value="ECO:0007669"/>
    <property type="project" value="UniProtKB-KW"/>
</dbReference>
<dbReference type="InterPro" id="IPR050199">
    <property type="entry name" value="IgHV"/>
</dbReference>
<dbReference type="GO" id="GO:0019814">
    <property type="term" value="C:immunoglobulin complex"/>
    <property type="evidence" value="ECO:0007669"/>
    <property type="project" value="UniProtKB-KW"/>
</dbReference>
<feature type="region of interest" description="Disordered" evidence="4">
    <location>
        <begin position="185"/>
        <end position="215"/>
    </location>
</feature>
<proteinExistence type="predicted"/>
<accession>A0A8C3GI14</accession>
<feature type="domain" description="Ig-like" evidence="5">
    <location>
        <begin position="246"/>
        <end position="321"/>
    </location>
</feature>
<dbReference type="SUPFAM" id="SSF48726">
    <property type="entry name" value="Immunoglobulin"/>
    <property type="match status" value="1"/>
</dbReference>
<dbReference type="PANTHER" id="PTHR23266">
    <property type="entry name" value="IMMUNOGLOBULIN HEAVY CHAIN"/>
    <property type="match status" value="1"/>
</dbReference>
<dbReference type="AlphaFoldDB" id="A0A8C3GI14"/>
<evidence type="ECO:0000256" key="1">
    <source>
        <dbReference type="ARBA" id="ARBA00022859"/>
    </source>
</evidence>
<evidence type="ECO:0000259" key="5">
    <source>
        <dbReference type="PROSITE" id="PS50835"/>
    </source>
</evidence>
<feature type="compositionally biased region" description="Low complexity" evidence="4">
    <location>
        <begin position="203"/>
        <end position="213"/>
    </location>
</feature>
<name>A0A8C3GI14_CAIMO</name>
<dbReference type="GO" id="GO:0005576">
    <property type="term" value="C:extracellular region"/>
    <property type="evidence" value="ECO:0007669"/>
    <property type="project" value="UniProtKB-ARBA"/>
</dbReference>
<keyword evidence="3" id="KW-1280">Immunoglobulin</keyword>
<feature type="region of interest" description="Disordered" evidence="4">
    <location>
        <begin position="1"/>
        <end position="40"/>
    </location>
</feature>
<dbReference type="Ensembl" id="ENSCMMT00000012249.1">
    <property type="protein sequence ID" value="ENSCMMP00000011136.1"/>
    <property type="gene ID" value="ENSCMMG00000007040.1"/>
</dbReference>
<keyword evidence="1" id="KW-0391">Immunity</keyword>
<evidence type="ECO:0000256" key="2">
    <source>
        <dbReference type="ARBA" id="ARBA00023130"/>
    </source>
</evidence>
<dbReference type="PROSITE" id="PS50835">
    <property type="entry name" value="IG_LIKE"/>
    <property type="match status" value="1"/>
</dbReference>